<evidence type="ECO:0008006" key="3">
    <source>
        <dbReference type="Google" id="ProtNLM"/>
    </source>
</evidence>
<accession>A0ABP9W2Q8</accession>
<dbReference type="Proteomes" id="UP001416858">
    <property type="component" value="Unassembled WGS sequence"/>
</dbReference>
<proteinExistence type="predicted"/>
<protein>
    <recommendedName>
        <fullName evidence="3">Transposase</fullName>
    </recommendedName>
</protein>
<dbReference type="EMBL" id="BAABRO010000028">
    <property type="protein sequence ID" value="GAA5510800.1"/>
    <property type="molecule type" value="Genomic_DNA"/>
</dbReference>
<organism evidence="1 2">
    <name type="scientific">Novipirellula caenicola</name>
    <dbReference type="NCBI Taxonomy" id="1536901"/>
    <lineage>
        <taxon>Bacteria</taxon>
        <taxon>Pseudomonadati</taxon>
        <taxon>Planctomycetota</taxon>
        <taxon>Planctomycetia</taxon>
        <taxon>Pirellulales</taxon>
        <taxon>Pirellulaceae</taxon>
        <taxon>Novipirellula</taxon>
    </lineage>
</organism>
<reference evidence="1 2" key="1">
    <citation type="submission" date="2024-02" db="EMBL/GenBank/DDBJ databases">
        <title>Rhodopirellula caenicola NBRC 110016.</title>
        <authorList>
            <person name="Ichikawa N."/>
            <person name="Katano-Makiyama Y."/>
            <person name="Hidaka K."/>
        </authorList>
    </citation>
    <scope>NUCLEOTIDE SEQUENCE [LARGE SCALE GENOMIC DNA]</scope>
    <source>
        <strain evidence="1 2">NBRC 110016</strain>
    </source>
</reference>
<evidence type="ECO:0000313" key="2">
    <source>
        <dbReference type="Proteomes" id="UP001416858"/>
    </source>
</evidence>
<comment type="caution">
    <text evidence="1">The sequence shown here is derived from an EMBL/GenBank/DDBJ whole genome shotgun (WGS) entry which is preliminary data.</text>
</comment>
<gene>
    <name evidence="1" type="ORF">Rcae01_06310</name>
</gene>
<sequence length="49" mass="5367">MMGLVSDRGITFQKGSKRMIQRFVPEASQTTVRAPQDAFLSNALSPNLA</sequence>
<evidence type="ECO:0000313" key="1">
    <source>
        <dbReference type="EMBL" id="GAA5510800.1"/>
    </source>
</evidence>
<name>A0ABP9W2Q8_9BACT</name>
<keyword evidence="2" id="KW-1185">Reference proteome</keyword>